<keyword evidence="1" id="KW-1277">Toxin-antitoxin system</keyword>
<evidence type="ECO:0000313" key="3">
    <source>
        <dbReference type="Proteomes" id="UP000199586"/>
    </source>
</evidence>
<evidence type="ECO:0000313" key="2">
    <source>
        <dbReference type="EMBL" id="SFP54257.1"/>
    </source>
</evidence>
<organism evidence="2 3">
    <name type="scientific">Sphingomonas rubra</name>
    <dbReference type="NCBI Taxonomy" id="634430"/>
    <lineage>
        <taxon>Bacteria</taxon>
        <taxon>Pseudomonadati</taxon>
        <taxon>Pseudomonadota</taxon>
        <taxon>Alphaproteobacteria</taxon>
        <taxon>Sphingomonadales</taxon>
        <taxon>Sphingomonadaceae</taxon>
        <taxon>Sphingomonas</taxon>
    </lineage>
</organism>
<protein>
    <submittedName>
        <fullName evidence="2">Antitoxin CcdA</fullName>
    </submittedName>
</protein>
<dbReference type="Pfam" id="PF07362">
    <property type="entry name" value="CcdA"/>
    <property type="match status" value="1"/>
</dbReference>
<proteinExistence type="predicted"/>
<gene>
    <name evidence="2" type="ORF">SAMN04488241_10340</name>
</gene>
<dbReference type="InterPro" id="IPR009956">
    <property type="entry name" value="Post-segregation_anti-tox_CcdA"/>
</dbReference>
<dbReference type="Proteomes" id="UP000199586">
    <property type="component" value="Unassembled WGS sequence"/>
</dbReference>
<dbReference type="EMBL" id="FOXP01000003">
    <property type="protein sequence ID" value="SFP54257.1"/>
    <property type="molecule type" value="Genomic_DNA"/>
</dbReference>
<dbReference type="STRING" id="634430.SAMN04488241_10340"/>
<reference evidence="2 3" key="1">
    <citation type="submission" date="2016-10" db="EMBL/GenBank/DDBJ databases">
        <authorList>
            <person name="de Groot N.N."/>
        </authorList>
    </citation>
    <scope>NUCLEOTIDE SEQUENCE [LARGE SCALE GENOMIC DNA]</scope>
    <source>
        <strain evidence="2 3">CGMCC 1.9113</strain>
    </source>
</reference>
<dbReference type="OrthoDB" id="7191115at2"/>
<accession>A0A1I5R7E8</accession>
<sequence length="81" mass="9366">MKHDPIRSGKRKPVNLSIDTGIVDYARLHGINLSQVSEAALHTAAKAEAARQWQEENREALRSWDRWVEENGLPLEKYRAW</sequence>
<dbReference type="RefSeq" id="WP_093331910.1">
    <property type="nucleotide sequence ID" value="NZ_FOXP01000003.1"/>
</dbReference>
<evidence type="ECO:0000256" key="1">
    <source>
        <dbReference type="ARBA" id="ARBA00022649"/>
    </source>
</evidence>
<name>A0A1I5R7E8_9SPHN</name>
<dbReference type="AlphaFoldDB" id="A0A1I5R7E8"/>
<keyword evidence="3" id="KW-1185">Reference proteome</keyword>